<sequence length="69" mass="7350">MLATPLPRSDSLILARANAGAFDIDQILVGVFGAAVFSFVVGLRGPVKPLAKPNGRQASWSTRLVAWRT</sequence>
<gene>
    <name evidence="2" type="ORF">CXK95_16095</name>
</gene>
<dbReference type="EMBL" id="POUK01000006">
    <property type="protein sequence ID" value="PNF75558.1"/>
    <property type="molecule type" value="Genomic_DNA"/>
</dbReference>
<keyword evidence="1" id="KW-0472">Membrane</keyword>
<keyword evidence="1" id="KW-1133">Transmembrane helix</keyword>
<evidence type="ECO:0000313" key="2">
    <source>
        <dbReference type="EMBL" id="PNF75558.1"/>
    </source>
</evidence>
<accession>A0A8E2QB52</accession>
<reference evidence="2 3" key="1">
    <citation type="submission" date="2018-01" db="EMBL/GenBank/DDBJ databases">
        <title>Denitrification phenotypes of diverse strains of Pseudomonas stutzeri.</title>
        <authorList>
            <person name="Milligan D.A."/>
            <person name="Bergaust L."/>
            <person name="Bakken L.R."/>
            <person name="Frostegard A."/>
        </authorList>
    </citation>
    <scope>NUCLEOTIDE SEQUENCE [LARGE SCALE GENOMIC DNA]</scope>
    <source>
        <strain evidence="2 3">DSM 50238</strain>
    </source>
</reference>
<comment type="caution">
    <text evidence="2">The sequence shown here is derived from an EMBL/GenBank/DDBJ whole genome shotgun (WGS) entry which is preliminary data.</text>
</comment>
<organism evidence="2 3">
    <name type="scientific">Stutzerimonas degradans</name>
    <dbReference type="NCBI Taxonomy" id="2968968"/>
    <lineage>
        <taxon>Bacteria</taxon>
        <taxon>Pseudomonadati</taxon>
        <taxon>Pseudomonadota</taxon>
        <taxon>Gammaproteobacteria</taxon>
        <taxon>Pseudomonadales</taxon>
        <taxon>Pseudomonadaceae</taxon>
        <taxon>Stutzerimonas</taxon>
    </lineage>
</organism>
<dbReference type="Proteomes" id="UP000235881">
    <property type="component" value="Unassembled WGS sequence"/>
</dbReference>
<proteinExistence type="predicted"/>
<keyword evidence="3" id="KW-1185">Reference proteome</keyword>
<evidence type="ECO:0000313" key="3">
    <source>
        <dbReference type="Proteomes" id="UP000235881"/>
    </source>
</evidence>
<feature type="transmembrane region" description="Helical" evidence="1">
    <location>
        <begin position="27"/>
        <end position="47"/>
    </location>
</feature>
<protein>
    <submittedName>
        <fullName evidence="2">Uncharacterized protein</fullName>
    </submittedName>
</protein>
<dbReference type="AlphaFoldDB" id="A0A8E2QB52"/>
<keyword evidence="1" id="KW-0812">Transmembrane</keyword>
<evidence type="ECO:0000256" key="1">
    <source>
        <dbReference type="SAM" id="Phobius"/>
    </source>
</evidence>
<name>A0A8E2QB52_9GAMM</name>